<organism evidence="1">
    <name type="scientific">Anguilla anguilla</name>
    <name type="common">European freshwater eel</name>
    <name type="synonym">Muraena anguilla</name>
    <dbReference type="NCBI Taxonomy" id="7936"/>
    <lineage>
        <taxon>Eukaryota</taxon>
        <taxon>Metazoa</taxon>
        <taxon>Chordata</taxon>
        <taxon>Craniata</taxon>
        <taxon>Vertebrata</taxon>
        <taxon>Euteleostomi</taxon>
        <taxon>Actinopterygii</taxon>
        <taxon>Neopterygii</taxon>
        <taxon>Teleostei</taxon>
        <taxon>Anguilliformes</taxon>
        <taxon>Anguillidae</taxon>
        <taxon>Anguilla</taxon>
    </lineage>
</organism>
<name>A0A0E9RQX9_ANGAN</name>
<accession>A0A0E9RQX9</accession>
<dbReference type="AlphaFoldDB" id="A0A0E9RQX9"/>
<protein>
    <submittedName>
        <fullName evidence="1">Uncharacterized protein</fullName>
    </submittedName>
</protein>
<evidence type="ECO:0000313" key="1">
    <source>
        <dbReference type="EMBL" id="JAH31539.1"/>
    </source>
</evidence>
<reference evidence="1" key="2">
    <citation type="journal article" date="2015" name="Fish Shellfish Immunol.">
        <title>Early steps in the European eel (Anguilla anguilla)-Vibrio vulnificus interaction in the gills: Role of the RtxA13 toxin.</title>
        <authorList>
            <person name="Callol A."/>
            <person name="Pajuelo D."/>
            <person name="Ebbesson L."/>
            <person name="Teles M."/>
            <person name="MacKenzie S."/>
            <person name="Amaro C."/>
        </authorList>
    </citation>
    <scope>NUCLEOTIDE SEQUENCE</scope>
</reference>
<reference evidence="1" key="1">
    <citation type="submission" date="2014-11" db="EMBL/GenBank/DDBJ databases">
        <authorList>
            <person name="Amaro Gonzalez C."/>
        </authorList>
    </citation>
    <scope>NUCLEOTIDE SEQUENCE</scope>
</reference>
<dbReference type="EMBL" id="GBXM01077038">
    <property type="protein sequence ID" value="JAH31539.1"/>
    <property type="molecule type" value="Transcribed_RNA"/>
</dbReference>
<proteinExistence type="predicted"/>
<sequence length="53" mass="6003">MGDFGPLTCHLTEVQTATRSYLLLVSPPCPLLTVVQTLKPFRGLQRVRFTPRF</sequence>